<feature type="non-terminal residue" evidence="1">
    <location>
        <position position="52"/>
    </location>
</feature>
<organism evidence="1">
    <name type="scientific">Tetraselmis sp. GSL018</name>
    <dbReference type="NCBI Taxonomy" id="582737"/>
    <lineage>
        <taxon>Eukaryota</taxon>
        <taxon>Viridiplantae</taxon>
        <taxon>Chlorophyta</taxon>
        <taxon>core chlorophytes</taxon>
        <taxon>Chlorodendrophyceae</taxon>
        <taxon>Chlorodendrales</taxon>
        <taxon>Chlorodendraceae</taxon>
        <taxon>Tetraselmis</taxon>
    </lineage>
</organism>
<dbReference type="EMBL" id="GBEZ01021464">
    <property type="protein sequence ID" value="JAC65285.1"/>
    <property type="molecule type" value="Transcribed_RNA"/>
</dbReference>
<dbReference type="AlphaFoldDB" id="A0A061R3L6"/>
<name>A0A061R3L6_9CHLO</name>
<sequence>MEEWALEPPTGASSPAAPCDFPLRCVRNRRFIDSLLPLVASSTRRGWGSSSV</sequence>
<protein>
    <submittedName>
        <fullName evidence="1">Uncharacterized protein</fullName>
    </submittedName>
</protein>
<gene>
    <name evidence="1" type="ORF">TSPGSL018_16372</name>
</gene>
<reference evidence="1" key="1">
    <citation type="submission" date="2014-05" db="EMBL/GenBank/DDBJ databases">
        <title>The transcriptome of the halophilic microalga Tetraselmis sp. GSL018 isolated from the Great Salt Lake, Utah.</title>
        <authorList>
            <person name="Jinkerson R.E."/>
            <person name="D'Adamo S."/>
            <person name="Posewitz M.C."/>
        </authorList>
    </citation>
    <scope>NUCLEOTIDE SEQUENCE</scope>
    <source>
        <strain evidence="1">GSL018</strain>
    </source>
</reference>
<accession>A0A061R3L6</accession>
<proteinExistence type="predicted"/>
<evidence type="ECO:0000313" key="1">
    <source>
        <dbReference type="EMBL" id="JAC65285.1"/>
    </source>
</evidence>